<name>A0A1H3P037_9ACTN</name>
<protein>
    <submittedName>
        <fullName evidence="2">Uncharacterized protein</fullName>
    </submittedName>
</protein>
<organism evidence="2 3">
    <name type="scientific">Micromonospora pattaloongensis</name>
    <dbReference type="NCBI Taxonomy" id="405436"/>
    <lineage>
        <taxon>Bacteria</taxon>
        <taxon>Bacillati</taxon>
        <taxon>Actinomycetota</taxon>
        <taxon>Actinomycetes</taxon>
        <taxon>Micromonosporales</taxon>
        <taxon>Micromonosporaceae</taxon>
        <taxon>Micromonospora</taxon>
    </lineage>
</organism>
<feature type="region of interest" description="Disordered" evidence="1">
    <location>
        <begin position="118"/>
        <end position="169"/>
    </location>
</feature>
<gene>
    <name evidence="2" type="ORF">SAMN05444365_104257</name>
</gene>
<keyword evidence="3" id="KW-1185">Reference proteome</keyword>
<evidence type="ECO:0000313" key="3">
    <source>
        <dbReference type="Proteomes" id="UP000242415"/>
    </source>
</evidence>
<dbReference type="STRING" id="405436.SAMN05444365_104257"/>
<reference evidence="3" key="1">
    <citation type="submission" date="2016-10" db="EMBL/GenBank/DDBJ databases">
        <authorList>
            <person name="Varghese N."/>
            <person name="Submissions S."/>
        </authorList>
    </citation>
    <scope>NUCLEOTIDE SEQUENCE [LARGE SCALE GENOMIC DNA]</scope>
    <source>
        <strain evidence="3">DSM 45245</strain>
    </source>
</reference>
<evidence type="ECO:0000256" key="1">
    <source>
        <dbReference type="SAM" id="MobiDB-lite"/>
    </source>
</evidence>
<feature type="compositionally biased region" description="Pro residues" evidence="1">
    <location>
        <begin position="129"/>
        <end position="146"/>
    </location>
</feature>
<accession>A0A1H3P037</accession>
<dbReference type="EMBL" id="FNPH01000004">
    <property type="protein sequence ID" value="SDY94496.1"/>
    <property type="molecule type" value="Genomic_DNA"/>
</dbReference>
<proteinExistence type="predicted"/>
<evidence type="ECO:0000313" key="2">
    <source>
        <dbReference type="EMBL" id="SDY94496.1"/>
    </source>
</evidence>
<dbReference type="Proteomes" id="UP000242415">
    <property type="component" value="Unassembled WGS sequence"/>
</dbReference>
<sequence length="169" mass="16963">MIGAVLMLGAGLGVAAAETGGTAAPAVQCPLVADRLPPVPPAAREEVTRNLALLNLQTGEANQRLESSRGQGGPNFVTNAILGPLADKRRATIERIALAIGRDGERPTGLESLAQCRVTPGGAAGPLEPTTPVPTAPEPTPEPTGPAPTGTPDVPPIPEASPTPRVSAS</sequence>
<dbReference type="AlphaFoldDB" id="A0A1H3P037"/>